<reference evidence="1" key="1">
    <citation type="journal article" date="2023" name="G3 (Bethesda)">
        <title>Whole genome assemblies of Zophobas morio and Tenebrio molitor.</title>
        <authorList>
            <person name="Kaur S."/>
            <person name="Stinson S.A."/>
            <person name="diCenzo G.C."/>
        </authorList>
    </citation>
    <scope>NUCLEOTIDE SEQUENCE</scope>
    <source>
        <strain evidence="1">QUZm001</strain>
    </source>
</reference>
<keyword evidence="2" id="KW-1185">Reference proteome</keyword>
<accession>A0AA38MHZ9</accession>
<dbReference type="Proteomes" id="UP001168821">
    <property type="component" value="Unassembled WGS sequence"/>
</dbReference>
<sequence>MTLYNRLLAAMPVKEKRRQGSKKYCAPSRLITPIICVHKHRVGTSKIGHMVVGPDYAGVDLNRRSLLNEEVFQRPSATLPSIGPFCVSPTLVPLEKHPKRDLLRPAPPSKQ</sequence>
<organism evidence="1 2">
    <name type="scientific">Zophobas morio</name>
    <dbReference type="NCBI Taxonomy" id="2755281"/>
    <lineage>
        <taxon>Eukaryota</taxon>
        <taxon>Metazoa</taxon>
        <taxon>Ecdysozoa</taxon>
        <taxon>Arthropoda</taxon>
        <taxon>Hexapoda</taxon>
        <taxon>Insecta</taxon>
        <taxon>Pterygota</taxon>
        <taxon>Neoptera</taxon>
        <taxon>Endopterygota</taxon>
        <taxon>Coleoptera</taxon>
        <taxon>Polyphaga</taxon>
        <taxon>Cucujiformia</taxon>
        <taxon>Tenebrionidae</taxon>
        <taxon>Zophobas</taxon>
    </lineage>
</organism>
<protein>
    <submittedName>
        <fullName evidence="1">Uncharacterized protein</fullName>
    </submittedName>
</protein>
<gene>
    <name evidence="1" type="ORF">Zmor_015904</name>
</gene>
<evidence type="ECO:0000313" key="2">
    <source>
        <dbReference type="Proteomes" id="UP001168821"/>
    </source>
</evidence>
<evidence type="ECO:0000313" key="1">
    <source>
        <dbReference type="EMBL" id="KAJ3656859.1"/>
    </source>
</evidence>
<comment type="caution">
    <text evidence="1">The sequence shown here is derived from an EMBL/GenBank/DDBJ whole genome shotgun (WGS) entry which is preliminary data.</text>
</comment>
<dbReference type="AlphaFoldDB" id="A0AA38MHZ9"/>
<name>A0AA38MHZ9_9CUCU</name>
<proteinExistence type="predicted"/>
<dbReference type="EMBL" id="JALNTZ010000004">
    <property type="protein sequence ID" value="KAJ3656859.1"/>
    <property type="molecule type" value="Genomic_DNA"/>
</dbReference>